<dbReference type="Proteomes" id="UP000836387">
    <property type="component" value="Unassembled WGS sequence"/>
</dbReference>
<proteinExistence type="predicted"/>
<protein>
    <submittedName>
        <fullName evidence="1">Uncharacterized protein</fullName>
    </submittedName>
</protein>
<reference evidence="1" key="1">
    <citation type="submission" date="2020-04" db="EMBL/GenBank/DDBJ databases">
        <authorList>
            <person name="Broberg M."/>
        </authorList>
    </citation>
    <scope>NUCLEOTIDE SEQUENCE</scope>
</reference>
<reference evidence="1" key="2">
    <citation type="submission" date="2021-10" db="EMBL/GenBank/DDBJ databases">
        <authorList>
            <person name="Piombo E."/>
        </authorList>
    </citation>
    <scope>NUCLEOTIDE SEQUENCE</scope>
</reference>
<evidence type="ECO:0000313" key="2">
    <source>
        <dbReference type="Proteomes" id="UP000836387"/>
    </source>
</evidence>
<sequence length="212" mass="21344">MKASVAAVGVLAAVASAHSPRHFHWNRRALNETASETTLTVSVTQVTTITSCAPTVTNCPAKQTDIDNLPESAKTTAVVTQTVPLTTTVCPVSDASSIASSLVNEHISSNAPVFPSSTGLWSNSSAPAPTGAPITSGSPNQPSMTTSVIPIVTDVPTTIVESGLTRTTLVQSTIYSTVTVPCSSASGITSAPGSGNGNADITRWAGGPPSAA</sequence>
<comment type="caution">
    <text evidence="1">The sequence shown here is derived from an EMBL/GenBank/DDBJ whole genome shotgun (WGS) entry which is preliminary data.</text>
</comment>
<evidence type="ECO:0000313" key="1">
    <source>
        <dbReference type="EMBL" id="CAG9944244.1"/>
    </source>
</evidence>
<organism evidence="1 2">
    <name type="scientific">Clonostachys rosea f. rosea IK726</name>
    <dbReference type="NCBI Taxonomy" id="1349383"/>
    <lineage>
        <taxon>Eukaryota</taxon>
        <taxon>Fungi</taxon>
        <taxon>Dikarya</taxon>
        <taxon>Ascomycota</taxon>
        <taxon>Pezizomycotina</taxon>
        <taxon>Sordariomycetes</taxon>
        <taxon>Hypocreomycetidae</taxon>
        <taxon>Hypocreales</taxon>
        <taxon>Bionectriaceae</taxon>
        <taxon>Clonostachys</taxon>
    </lineage>
</organism>
<accession>A0ACA9TTK8</accession>
<gene>
    <name evidence="1" type="ORF">CRV2_00001408</name>
</gene>
<dbReference type="EMBL" id="CADEHS020000007">
    <property type="protein sequence ID" value="CAG9944244.1"/>
    <property type="molecule type" value="Genomic_DNA"/>
</dbReference>
<keyword evidence="2" id="KW-1185">Reference proteome</keyword>
<name>A0ACA9TTK8_BIOOC</name>